<dbReference type="OrthoDB" id="9815677at2"/>
<dbReference type="InterPro" id="IPR005627">
    <property type="entry name" value="CutC-like"/>
</dbReference>
<keyword evidence="4" id="KW-1185">Reference proteome</keyword>
<evidence type="ECO:0000313" key="4">
    <source>
        <dbReference type="Proteomes" id="UP000188947"/>
    </source>
</evidence>
<dbReference type="PANTHER" id="PTHR12598">
    <property type="entry name" value="COPPER HOMEOSTASIS PROTEIN CUTC"/>
    <property type="match status" value="1"/>
</dbReference>
<dbReference type="PANTHER" id="PTHR12598:SF0">
    <property type="entry name" value="COPPER HOMEOSTASIS PROTEIN CUTC HOMOLOG"/>
    <property type="match status" value="1"/>
</dbReference>
<gene>
    <name evidence="2" type="primary">cutC</name>
    <name evidence="3" type="ORF">BMF97_04845</name>
</gene>
<name>A0A1V3U1V4_ELIME</name>
<evidence type="ECO:0000256" key="2">
    <source>
        <dbReference type="HAMAP-Rule" id="MF_00795"/>
    </source>
</evidence>
<dbReference type="HAMAP" id="MF_00795">
    <property type="entry name" value="CutC"/>
    <property type="match status" value="1"/>
</dbReference>
<evidence type="ECO:0000313" key="3">
    <source>
        <dbReference type="EMBL" id="OOH96608.1"/>
    </source>
</evidence>
<dbReference type="RefSeq" id="WP_069214376.1">
    <property type="nucleotide sequence ID" value="NZ_CP016378.1"/>
</dbReference>
<dbReference type="Gene3D" id="3.20.20.380">
    <property type="entry name" value="Copper homeostasis (CutC) domain"/>
    <property type="match status" value="1"/>
</dbReference>
<comment type="caution">
    <text evidence="3">The sequence shown here is derived from an EMBL/GenBank/DDBJ whole genome shotgun (WGS) entry which is preliminary data.</text>
</comment>
<dbReference type="GO" id="GO:0005737">
    <property type="term" value="C:cytoplasm"/>
    <property type="evidence" value="ECO:0007669"/>
    <property type="project" value="UniProtKB-SubCell"/>
</dbReference>
<dbReference type="eggNOG" id="COG3142">
    <property type="taxonomic scope" value="Bacteria"/>
</dbReference>
<proteinExistence type="inferred from homology"/>
<accession>A0A1V3U1V4</accession>
<dbReference type="STRING" id="238.BBD35_17265"/>
<dbReference type="EMBL" id="MPOG01000007">
    <property type="protein sequence ID" value="OOH96608.1"/>
    <property type="molecule type" value="Genomic_DNA"/>
</dbReference>
<comment type="caution">
    <text evidence="2">Once thought to be involved in copper homeostasis, experiments in E.coli have shown this is not the case.</text>
</comment>
<dbReference type="Pfam" id="PF03932">
    <property type="entry name" value="CutC"/>
    <property type="match status" value="1"/>
</dbReference>
<comment type="subcellular location">
    <subcellularLocation>
        <location evidence="2">Cytoplasm</location>
    </subcellularLocation>
</comment>
<organism evidence="3 4">
    <name type="scientific">Elizabethkingia meningoseptica</name>
    <name type="common">Chryseobacterium meningosepticum</name>
    <dbReference type="NCBI Taxonomy" id="238"/>
    <lineage>
        <taxon>Bacteria</taxon>
        <taxon>Pseudomonadati</taxon>
        <taxon>Bacteroidota</taxon>
        <taxon>Flavobacteriia</taxon>
        <taxon>Flavobacteriales</taxon>
        <taxon>Weeksellaceae</taxon>
        <taxon>Elizabethkingia</taxon>
    </lineage>
</organism>
<dbReference type="GO" id="GO:0005507">
    <property type="term" value="F:copper ion binding"/>
    <property type="evidence" value="ECO:0007669"/>
    <property type="project" value="TreeGrafter"/>
</dbReference>
<dbReference type="SUPFAM" id="SSF110395">
    <property type="entry name" value="CutC-like"/>
    <property type="match status" value="1"/>
</dbReference>
<reference evidence="3 4" key="1">
    <citation type="submission" date="2016-11" db="EMBL/GenBank/DDBJ databases">
        <title>Genome sequence and comparative genomic analysis of clinical strain Elizabethkingia meningoseptica 61421 PRCM.</title>
        <authorList>
            <person name="Wang M."/>
            <person name="Hu S."/>
            <person name="Cao L."/>
            <person name="Jiang T."/>
            <person name="Zhou Y."/>
            <person name="Ming D."/>
        </authorList>
    </citation>
    <scope>NUCLEOTIDE SEQUENCE [LARGE SCALE GENOMIC DNA]</scope>
    <source>
        <strain evidence="3 4">61421 PRCM</strain>
    </source>
</reference>
<dbReference type="Proteomes" id="UP000188947">
    <property type="component" value="Unassembled WGS sequence"/>
</dbReference>
<dbReference type="InterPro" id="IPR036822">
    <property type="entry name" value="CutC-like_dom_sf"/>
</dbReference>
<protein>
    <recommendedName>
        <fullName evidence="2">PF03932 family protein CutC</fullName>
    </recommendedName>
</protein>
<dbReference type="AlphaFoldDB" id="A0A1V3U1V4"/>
<comment type="similarity">
    <text evidence="1 2">Belongs to the CutC family.</text>
</comment>
<keyword evidence="2" id="KW-0963">Cytoplasm</keyword>
<sequence length="221" mass="23934">MTKIEVACFNEQSALVAAKEGADRIELCENYAEGGLTPEKETLKKLKAGFSTPVFTMIRPRGGGFQYTDAEFETMKTELTALKEAGADGFVFGFLTPDNEVDMVKNKALVELAGGLPCTFHRAFDRIKDKEEALEDVINCGFATILTSGGEHPAMEGLSKLKLIQEQADGRITILVGGGVRSSNVGELKKYFGFVHSACITDGTENIDAEELKAIKTVINN</sequence>
<evidence type="ECO:0000256" key="1">
    <source>
        <dbReference type="ARBA" id="ARBA00007768"/>
    </source>
</evidence>